<dbReference type="Proteomes" id="UP001165101">
    <property type="component" value="Unassembled WGS sequence"/>
</dbReference>
<keyword evidence="2" id="KW-1185">Reference proteome</keyword>
<reference evidence="1" key="1">
    <citation type="submission" date="2023-04" db="EMBL/GenBank/DDBJ databases">
        <title>Candida boidinii NBRC 1967.</title>
        <authorList>
            <person name="Ichikawa N."/>
            <person name="Sato H."/>
            <person name="Tonouchi N."/>
        </authorList>
    </citation>
    <scope>NUCLEOTIDE SEQUENCE</scope>
    <source>
        <strain evidence="1">NBRC 1967</strain>
    </source>
</reference>
<gene>
    <name evidence="1" type="ORF">Cboi01_000075000</name>
</gene>
<protein>
    <submittedName>
        <fullName evidence="1">Unnamed protein product</fullName>
    </submittedName>
</protein>
<sequence length="548" mass="63536">MSFGSHKKHHRYIRKQPFSAKIISAPFDIYLAINERLSLIDWDRLADDVCFYFALVLNLVTIVCFMYFESIKSNTDDYQLFSDGELFKENFMTIENKELYNNSYKQNISEEPESTFFHAINWIVKITFGFCVFINITNTLIFLFSFRNYYLNNTINNNEENEGAGETMKSYNRYAMKDPNERKLLSSPSIQRIIITSNTSLRPDSEDDEDNTLFRNNPKSKDAFTKSPSWLNPKHLLKYLPFSDKVEVPEMPENEKPEIFKSNLYKAENKFEMEEKNNKEENNEILSSPSVSTLLSSPDKHNEHKQIITNEEQESVDTYKLALWRPPRFSVVFASMYSPIQLVILLLTPSISIKTLLLYVLITCFVRFLILDKYEVKIEDRELIFKQLLKEYNKKYVYPRLNKKTVDVAVDATVPQDFHNVSFHTPVSRSKMFLTHDLSGRATDVLSSVKLNSTRNFNESFNNSFAHTSSRQATPSRVVDSSRISHQGKGTTVGGDVISRLYRTPMKPPSIATGRTFQSSLKKPSRYGDSPNKSLYDFSRSPSRSNNR</sequence>
<proteinExistence type="predicted"/>
<evidence type="ECO:0000313" key="2">
    <source>
        <dbReference type="Proteomes" id="UP001165101"/>
    </source>
</evidence>
<accession>A0ACB5TGP3</accession>
<dbReference type="EMBL" id="BSXV01000228">
    <property type="protein sequence ID" value="GME88163.1"/>
    <property type="molecule type" value="Genomic_DNA"/>
</dbReference>
<organism evidence="1 2">
    <name type="scientific">Candida boidinii</name>
    <name type="common">Yeast</name>
    <dbReference type="NCBI Taxonomy" id="5477"/>
    <lineage>
        <taxon>Eukaryota</taxon>
        <taxon>Fungi</taxon>
        <taxon>Dikarya</taxon>
        <taxon>Ascomycota</taxon>
        <taxon>Saccharomycotina</taxon>
        <taxon>Pichiomycetes</taxon>
        <taxon>Pichiales</taxon>
        <taxon>Pichiaceae</taxon>
        <taxon>Ogataea</taxon>
        <taxon>Ogataea/Candida clade</taxon>
    </lineage>
</organism>
<comment type="caution">
    <text evidence="1">The sequence shown here is derived from an EMBL/GenBank/DDBJ whole genome shotgun (WGS) entry which is preliminary data.</text>
</comment>
<evidence type="ECO:0000313" key="1">
    <source>
        <dbReference type="EMBL" id="GME88163.1"/>
    </source>
</evidence>
<name>A0ACB5TGP3_CANBO</name>